<feature type="compositionally biased region" description="Basic and acidic residues" evidence="1">
    <location>
        <begin position="63"/>
        <end position="75"/>
    </location>
</feature>
<feature type="domain" description="SET" evidence="2">
    <location>
        <begin position="178"/>
        <end position="348"/>
    </location>
</feature>
<dbReference type="SMART" id="SM00317">
    <property type="entry name" value="SET"/>
    <property type="match status" value="1"/>
</dbReference>
<feature type="region of interest" description="Disordered" evidence="1">
    <location>
        <begin position="44"/>
        <end position="76"/>
    </location>
</feature>
<evidence type="ECO:0000259" key="2">
    <source>
        <dbReference type="PROSITE" id="PS50280"/>
    </source>
</evidence>
<organism evidence="3 4">
    <name type="scientific">Hohenbuehelia grisea</name>
    <dbReference type="NCBI Taxonomy" id="104357"/>
    <lineage>
        <taxon>Eukaryota</taxon>
        <taxon>Fungi</taxon>
        <taxon>Dikarya</taxon>
        <taxon>Basidiomycota</taxon>
        <taxon>Agaricomycotina</taxon>
        <taxon>Agaricomycetes</taxon>
        <taxon>Agaricomycetidae</taxon>
        <taxon>Agaricales</taxon>
        <taxon>Pleurotineae</taxon>
        <taxon>Pleurotaceae</taxon>
        <taxon>Hohenbuehelia</taxon>
    </lineage>
</organism>
<dbReference type="InterPro" id="IPR011990">
    <property type="entry name" value="TPR-like_helical_dom_sf"/>
</dbReference>
<dbReference type="Gene3D" id="2.170.270.10">
    <property type="entry name" value="SET domain"/>
    <property type="match status" value="1"/>
</dbReference>
<dbReference type="InterPro" id="IPR001214">
    <property type="entry name" value="SET_dom"/>
</dbReference>
<dbReference type="Pfam" id="PF00856">
    <property type="entry name" value="SET"/>
    <property type="match status" value="1"/>
</dbReference>
<protein>
    <recommendedName>
        <fullName evidence="2">SET domain-containing protein</fullName>
    </recommendedName>
</protein>
<sequence length="499" mass="54972">MSISEQRRIYKQHRAVYLTIPKNSAIEPRQRVMKRGFLTAAKGKKALSKATAPNAVSQSVPDPRPDHSGTKKTQTEDVLPEFLRDYNPKLSIGKVEQTGLPDGYVPWLPEVKQDDSDNPSRFRDDDLVITTQPYTAIGAKFADVPGGFTKCLLSGHARRLILRAPGFPRPPPQPKNGLPFRVMEIPGKGLGVVATQDLKAGDLILSERPILVAGSSSALLNPPMQKLSGLTHEQIRQVLLYEMEKLLEQLFAQLPEEQQKAYMALHNCHLEDGSGPLMGIKRTNGFNLTGLCDQGDKATYAGVFDTLSRLNHSCNVNAKRKWDMSSFSMTLKAFRPIPAGTEIVISYISDTHLLTSERQAQLAPYGFTCTCPTCSDPAASDAVRAKLSSMNVKAEPLIAAWAHDRTLPDDHLLKPALANLALLERECLEYHGAYMSTLFLVMRAYVVLGNVKEVARYGAIIVDTQQAVWGPGKALDAFRVFAKPGAFMGDPLWGVRKKI</sequence>
<dbReference type="PROSITE" id="PS50280">
    <property type="entry name" value="SET"/>
    <property type="match status" value="1"/>
</dbReference>
<dbReference type="Proteomes" id="UP001556367">
    <property type="component" value="Unassembled WGS sequence"/>
</dbReference>
<reference evidence="4" key="1">
    <citation type="submission" date="2024-06" db="EMBL/GenBank/DDBJ databases">
        <title>Multi-omics analyses provide insights into the biosynthesis of the anticancer antibiotic pleurotin in Hohenbuehelia grisea.</title>
        <authorList>
            <person name="Weaver J.A."/>
            <person name="Alberti F."/>
        </authorList>
    </citation>
    <scope>NUCLEOTIDE SEQUENCE [LARGE SCALE GENOMIC DNA]</scope>
    <source>
        <strain evidence="4">T-177</strain>
    </source>
</reference>
<proteinExistence type="predicted"/>
<comment type="caution">
    <text evidence="3">The sequence shown here is derived from an EMBL/GenBank/DDBJ whole genome shotgun (WGS) entry which is preliminary data.</text>
</comment>
<dbReference type="EMBL" id="JASNQZ010000003">
    <property type="protein sequence ID" value="KAL0959203.1"/>
    <property type="molecule type" value="Genomic_DNA"/>
</dbReference>
<dbReference type="Gene3D" id="1.25.40.10">
    <property type="entry name" value="Tetratricopeptide repeat domain"/>
    <property type="match status" value="1"/>
</dbReference>
<gene>
    <name evidence="3" type="ORF">HGRIS_014482</name>
</gene>
<name>A0ABR3JVR2_9AGAR</name>
<keyword evidence="4" id="KW-1185">Reference proteome</keyword>
<accession>A0ABR3JVR2</accession>
<dbReference type="PANTHER" id="PTHR47332:SF4">
    <property type="entry name" value="SET DOMAIN-CONTAINING PROTEIN 5"/>
    <property type="match status" value="1"/>
</dbReference>
<evidence type="ECO:0000313" key="4">
    <source>
        <dbReference type="Proteomes" id="UP001556367"/>
    </source>
</evidence>
<dbReference type="InterPro" id="IPR053185">
    <property type="entry name" value="SET_domain_protein"/>
</dbReference>
<evidence type="ECO:0000256" key="1">
    <source>
        <dbReference type="SAM" id="MobiDB-lite"/>
    </source>
</evidence>
<dbReference type="CDD" id="cd20071">
    <property type="entry name" value="SET_SMYD"/>
    <property type="match status" value="1"/>
</dbReference>
<evidence type="ECO:0000313" key="3">
    <source>
        <dbReference type="EMBL" id="KAL0959203.1"/>
    </source>
</evidence>
<dbReference type="InterPro" id="IPR046341">
    <property type="entry name" value="SET_dom_sf"/>
</dbReference>
<dbReference type="PANTHER" id="PTHR47332">
    <property type="entry name" value="SET DOMAIN-CONTAINING PROTEIN 5"/>
    <property type="match status" value="1"/>
</dbReference>
<dbReference type="SUPFAM" id="SSF82199">
    <property type="entry name" value="SET domain"/>
    <property type="match status" value="1"/>
</dbReference>